<keyword evidence="1" id="KW-1133">Transmembrane helix</keyword>
<evidence type="ECO:0000313" key="3">
    <source>
        <dbReference type="Proteomes" id="UP000004525"/>
    </source>
</evidence>
<gene>
    <name evidence="2" type="ORF">HMPREF0539_2943</name>
</gene>
<evidence type="ECO:0008006" key="4">
    <source>
        <dbReference type="Google" id="ProtNLM"/>
    </source>
</evidence>
<accession>C2K1A8</accession>
<dbReference type="Proteomes" id="UP000004525">
    <property type="component" value="Unassembled WGS sequence"/>
</dbReference>
<organism evidence="2 3">
    <name type="scientific">Lacticaseibacillus rhamnosus (strain LMS2-1)</name>
    <dbReference type="NCBI Taxonomy" id="525361"/>
    <lineage>
        <taxon>Bacteria</taxon>
        <taxon>Bacillati</taxon>
        <taxon>Bacillota</taxon>
        <taxon>Bacilli</taxon>
        <taxon>Lactobacillales</taxon>
        <taxon>Lactobacillaceae</taxon>
        <taxon>Lacticaseibacillus</taxon>
    </lineage>
</organism>
<dbReference type="EMBL" id="ACIZ01000116">
    <property type="protein sequence ID" value="EEN78936.1"/>
    <property type="molecule type" value="Genomic_DNA"/>
</dbReference>
<protein>
    <recommendedName>
        <fullName evidence="4">Holin</fullName>
    </recommendedName>
</protein>
<evidence type="ECO:0000256" key="1">
    <source>
        <dbReference type="SAM" id="Phobius"/>
    </source>
</evidence>
<evidence type="ECO:0000313" key="2">
    <source>
        <dbReference type="EMBL" id="EEN78936.1"/>
    </source>
</evidence>
<keyword evidence="1" id="KW-0472">Membrane</keyword>
<comment type="caution">
    <text evidence="2">The sequence shown here is derived from an EMBL/GenBank/DDBJ whole genome shotgun (WGS) entry which is preliminary data.</text>
</comment>
<dbReference type="HOGENOM" id="CLU_199708_0_0_9"/>
<keyword evidence="3" id="KW-1185">Reference proteome</keyword>
<keyword evidence="1" id="KW-0812">Transmembrane</keyword>
<dbReference type="AlphaFoldDB" id="C2K1A8"/>
<name>C2K1A8_LACRM</name>
<feature type="transmembrane region" description="Helical" evidence="1">
    <location>
        <begin position="12"/>
        <end position="31"/>
    </location>
</feature>
<proteinExistence type="predicted"/>
<sequence length="75" mass="8593">MVRAWRYLQRLAFLKSWLVFICVGLVGAELTELATKIDLNVAAYIRLIGYLLTLKVADVITKKVESNKKTKPRQN</sequence>
<reference evidence="2" key="1">
    <citation type="submission" date="2009-01" db="EMBL/GenBank/DDBJ databases">
        <authorList>
            <person name="Qin X."/>
            <person name="Bachman B."/>
            <person name="Battles P."/>
            <person name="Bell A."/>
            <person name="Bess C."/>
            <person name="Bickham C."/>
            <person name="Chaboub L."/>
            <person name="Chen D."/>
            <person name="Coyle M."/>
            <person name="Deiros D.R."/>
            <person name="Dinh H."/>
            <person name="Forbes L."/>
            <person name="Fowler G."/>
            <person name="Francisco L."/>
            <person name="Fu Q."/>
            <person name="Gubbala S."/>
            <person name="Hale W."/>
            <person name="Han Y."/>
            <person name="Hemphill L."/>
            <person name="Highlander S.K."/>
            <person name="Hirani K."/>
            <person name="Hogues M."/>
            <person name="Jackson L."/>
            <person name="Jakkamsetti A."/>
            <person name="Javaid M."/>
            <person name="Jiang H."/>
            <person name="Korchina V."/>
            <person name="Kovar C."/>
            <person name="Lara F."/>
            <person name="Lee S."/>
            <person name="Mata R."/>
            <person name="Mathew T."/>
            <person name="Moen C."/>
            <person name="Morales K."/>
            <person name="Munidasa M."/>
            <person name="Nazareth L."/>
            <person name="Ngo R."/>
            <person name="Nguyen L."/>
            <person name="Okwuonu G."/>
            <person name="Ongeri F."/>
            <person name="Patil S."/>
            <person name="Petrosino J."/>
            <person name="Pham C."/>
            <person name="Pham P."/>
            <person name="Pu L.-L."/>
            <person name="Puazo M."/>
            <person name="Raj R."/>
            <person name="Reid J."/>
            <person name="Rouhana J."/>
            <person name="Saada N."/>
            <person name="Shang Y."/>
            <person name="Simmons D."/>
            <person name="Thornton R."/>
            <person name="Warren J."/>
            <person name="Weissenberger G."/>
            <person name="Zhang J."/>
            <person name="Zhang L."/>
            <person name="Zhou C."/>
            <person name="Zhu D."/>
            <person name="Muzny D."/>
            <person name="Worley K."/>
            <person name="Gibbs R."/>
        </authorList>
    </citation>
    <scope>NUCLEOTIDE SEQUENCE [LARGE SCALE GENOMIC DNA]</scope>
    <source>
        <strain evidence="2">LMS2-1</strain>
    </source>
</reference>